<reference evidence="7 8" key="1">
    <citation type="submission" date="2020-10" db="EMBL/GenBank/DDBJ databases">
        <title>Complete genome sequence of Paludibaculum fermentans P105T, a facultatively anaerobic acidobacterium capable of dissimilatory Fe(III) reduction.</title>
        <authorList>
            <person name="Dedysh S.N."/>
            <person name="Beletsky A.V."/>
            <person name="Kulichevskaya I.S."/>
            <person name="Mardanov A.V."/>
            <person name="Ravin N.V."/>
        </authorList>
    </citation>
    <scope>NUCLEOTIDE SEQUENCE [LARGE SCALE GENOMIC DNA]</scope>
    <source>
        <strain evidence="7 8">P105</strain>
    </source>
</reference>
<dbReference type="InterPro" id="IPR001155">
    <property type="entry name" value="OxRdtase_FMN_N"/>
</dbReference>
<dbReference type="CDD" id="cd02932">
    <property type="entry name" value="OYE_YqiM_FMN"/>
    <property type="match status" value="1"/>
</dbReference>
<organism evidence="7 8">
    <name type="scientific">Paludibaculum fermentans</name>
    <dbReference type="NCBI Taxonomy" id="1473598"/>
    <lineage>
        <taxon>Bacteria</taxon>
        <taxon>Pseudomonadati</taxon>
        <taxon>Acidobacteriota</taxon>
        <taxon>Terriglobia</taxon>
        <taxon>Bryobacterales</taxon>
        <taxon>Bryobacteraceae</taxon>
        <taxon>Paludibaculum</taxon>
    </lineage>
</organism>
<dbReference type="AlphaFoldDB" id="A0A7S7NRK5"/>
<dbReference type="InterPro" id="IPR044152">
    <property type="entry name" value="YqjM-like"/>
</dbReference>
<dbReference type="GO" id="GO:0003959">
    <property type="term" value="F:NADPH dehydrogenase activity"/>
    <property type="evidence" value="ECO:0007669"/>
    <property type="project" value="InterPro"/>
</dbReference>
<evidence type="ECO:0000256" key="4">
    <source>
        <dbReference type="ARBA" id="ARBA00022857"/>
    </source>
</evidence>
<keyword evidence="5" id="KW-0560">Oxidoreductase</keyword>
<dbReference type="PANTHER" id="PTHR43303">
    <property type="entry name" value="NADPH DEHYDROGENASE C23G7.10C-RELATED"/>
    <property type="match status" value="1"/>
</dbReference>
<dbReference type="Gene3D" id="3.20.20.70">
    <property type="entry name" value="Aldolase class I"/>
    <property type="match status" value="1"/>
</dbReference>
<dbReference type="Pfam" id="PF00724">
    <property type="entry name" value="Oxidored_FMN"/>
    <property type="match status" value="1"/>
</dbReference>
<sequence>MSEPVLFSPLTLRGLTLPNRVAVSPMCQYSAADGFANDWHLVNAGSRAVGGAGLFIVEATGVEARGRISPGDLGIWTDEHIAPLRRIADFLHTQGTAAGIQLAHAGRKASCNLPWLGGKQLSLDNGGWPTVAPSAIPFAEGERPPAELTKAELVELVSKFTDATRRALEAGFDVVEIHGAHGYLLSEFLSPLANHRTDEYGGSFENRTRFPLEITDAVRAAWPADKPLFYRITSTDWAEGGWTADDTVRFAAILKQHGVDLLDCSSGGTVAHAKIPVAPGYQVQFADRVRNEAGLATGAVGFITEAAQAEAILAEGKADLVLLAREMLREPYWAILAAKQLGATPRVPPQYQRAL</sequence>
<gene>
    <name evidence="7" type="ORF">IRI77_00695</name>
</gene>
<dbReference type="PANTHER" id="PTHR43303:SF4">
    <property type="entry name" value="NADPH DEHYDROGENASE C23G7.10C-RELATED"/>
    <property type="match status" value="1"/>
</dbReference>
<dbReference type="EMBL" id="CP063849">
    <property type="protein sequence ID" value="QOY88517.1"/>
    <property type="molecule type" value="Genomic_DNA"/>
</dbReference>
<dbReference type="GO" id="GO:0050661">
    <property type="term" value="F:NADP binding"/>
    <property type="evidence" value="ECO:0007669"/>
    <property type="project" value="InterPro"/>
</dbReference>
<proteinExistence type="predicted"/>
<feature type="domain" description="NADH:flavin oxidoreductase/NADH oxidase N-terminal" evidence="6">
    <location>
        <begin position="6"/>
        <end position="341"/>
    </location>
</feature>
<dbReference type="InterPro" id="IPR013785">
    <property type="entry name" value="Aldolase_TIM"/>
</dbReference>
<dbReference type="RefSeq" id="WP_194450179.1">
    <property type="nucleotide sequence ID" value="NZ_CP063849.1"/>
</dbReference>
<evidence type="ECO:0000313" key="8">
    <source>
        <dbReference type="Proteomes" id="UP000593892"/>
    </source>
</evidence>
<evidence type="ECO:0000259" key="6">
    <source>
        <dbReference type="Pfam" id="PF00724"/>
    </source>
</evidence>
<evidence type="ECO:0000256" key="1">
    <source>
        <dbReference type="ARBA" id="ARBA00001917"/>
    </source>
</evidence>
<keyword evidence="4" id="KW-0521">NADP</keyword>
<dbReference type="Proteomes" id="UP000593892">
    <property type="component" value="Chromosome"/>
</dbReference>
<evidence type="ECO:0000256" key="2">
    <source>
        <dbReference type="ARBA" id="ARBA00022630"/>
    </source>
</evidence>
<evidence type="ECO:0000313" key="7">
    <source>
        <dbReference type="EMBL" id="QOY88517.1"/>
    </source>
</evidence>
<dbReference type="SUPFAM" id="SSF51395">
    <property type="entry name" value="FMN-linked oxidoreductases"/>
    <property type="match status" value="1"/>
</dbReference>
<keyword evidence="8" id="KW-1185">Reference proteome</keyword>
<dbReference type="KEGG" id="pfer:IRI77_00695"/>
<comment type="cofactor">
    <cofactor evidence="1">
        <name>FMN</name>
        <dbReference type="ChEBI" id="CHEBI:58210"/>
    </cofactor>
</comment>
<dbReference type="GO" id="GO:0010181">
    <property type="term" value="F:FMN binding"/>
    <property type="evidence" value="ECO:0007669"/>
    <property type="project" value="InterPro"/>
</dbReference>
<keyword evidence="2" id="KW-0285">Flavoprotein</keyword>
<evidence type="ECO:0000256" key="5">
    <source>
        <dbReference type="ARBA" id="ARBA00023002"/>
    </source>
</evidence>
<accession>A0A7S7NRK5</accession>
<keyword evidence="3" id="KW-0288">FMN</keyword>
<protein>
    <submittedName>
        <fullName evidence="7">NADH:flavin oxidoreductase/NADH oxidase</fullName>
    </submittedName>
</protein>
<evidence type="ECO:0000256" key="3">
    <source>
        <dbReference type="ARBA" id="ARBA00022643"/>
    </source>
</evidence>
<name>A0A7S7NRK5_PALFE</name>